<dbReference type="PANTHER" id="PTHR47772:SF13">
    <property type="entry name" value="GASTRULA ZINC FINGER PROTEIN XLCGF49.1-LIKE-RELATED"/>
    <property type="match status" value="1"/>
</dbReference>
<evidence type="ECO:0000313" key="14">
    <source>
        <dbReference type="Proteomes" id="UP001153292"/>
    </source>
</evidence>
<sequence>MNNDLVLMKSVMRFLTGENECLCRLCLTLAKEHNVSFYDSVEIQRPYIQEIVTYKEILEDLGLHQENLLPQILCKSCATTIINTYIFKSLIRYCQEKWSDIITKIDNTLKPTKSISDSVKTIYFLVNENQNVMLTSRTTIKGKRKVLQKLKEVISYKKNYVRVKKNTTKTICEECGEIFKSKSLLSSHYDKVHSTIKYPCSFCPKVAKSKIQLEGHIVRMHYPKKFKCPKCDKMFSTDRLLTYHDKSHHRAVICKLCFIQFPSKLELRSHMDKHDVLNCRKCGKVFYSRQTIRSHEKICGNLEQKQAKFFCDICKKGYARKGGIRSHLKIDHGYGINMHNCKWCNKKFDAASKLKMHAVVHTRERNFHCEHCGNKFVTQAALKYHVRLHTGERPFQCKICGEQFVSASRRMEHTHRKHIGPTKECSICHVKFILDNQLKRHMRRHFNPQSKLYVCDK</sequence>
<comment type="subcellular location">
    <subcellularLocation>
        <location evidence="1">Nucleus</location>
    </subcellularLocation>
</comment>
<evidence type="ECO:0000256" key="4">
    <source>
        <dbReference type="ARBA" id="ARBA00022771"/>
    </source>
</evidence>
<feature type="domain" description="C2H2-type" evidence="11">
    <location>
        <begin position="309"/>
        <end position="332"/>
    </location>
</feature>
<dbReference type="InterPro" id="IPR050636">
    <property type="entry name" value="C2H2-ZF_domain-containing"/>
</dbReference>
<dbReference type="InterPro" id="IPR013087">
    <property type="entry name" value="Znf_C2H2_type"/>
</dbReference>
<feature type="binding site" evidence="10">
    <location>
        <position position="77"/>
    </location>
    <ligand>
        <name>Zn(2+)</name>
        <dbReference type="ChEBI" id="CHEBI:29105"/>
    </ligand>
</feature>
<evidence type="ECO:0000313" key="13">
    <source>
        <dbReference type="EMBL" id="CAH0403763.1"/>
    </source>
</evidence>
<feature type="binding site" evidence="10">
    <location>
        <position position="23"/>
    </location>
    <ligand>
        <name>Zn(2+)</name>
        <dbReference type="ChEBI" id="CHEBI:29105"/>
    </ligand>
</feature>
<feature type="domain" description="C2H2-type" evidence="11">
    <location>
        <begin position="226"/>
        <end position="248"/>
    </location>
</feature>
<dbReference type="Pfam" id="PF00096">
    <property type="entry name" value="zf-C2H2"/>
    <property type="match status" value="2"/>
</dbReference>
<evidence type="ECO:0000259" key="12">
    <source>
        <dbReference type="PROSITE" id="PS51915"/>
    </source>
</evidence>
<evidence type="ECO:0008006" key="15">
    <source>
        <dbReference type="Google" id="ProtNLM"/>
    </source>
</evidence>
<dbReference type="Proteomes" id="UP001153292">
    <property type="component" value="Chromosome 25"/>
</dbReference>
<dbReference type="InterPro" id="IPR036236">
    <property type="entry name" value="Znf_C2H2_sf"/>
</dbReference>
<feature type="binding site" evidence="10">
    <location>
        <position position="74"/>
    </location>
    <ligand>
        <name>Zn(2+)</name>
        <dbReference type="ChEBI" id="CHEBI:29105"/>
    </ligand>
</feature>
<evidence type="ECO:0000259" key="11">
    <source>
        <dbReference type="PROSITE" id="PS50157"/>
    </source>
</evidence>
<dbReference type="PROSITE" id="PS50157">
    <property type="entry name" value="ZINC_FINGER_C2H2_2"/>
    <property type="match status" value="8"/>
</dbReference>
<dbReference type="PROSITE" id="PS51915">
    <property type="entry name" value="ZAD"/>
    <property type="match status" value="1"/>
</dbReference>
<feature type="domain" description="C2H2-type" evidence="11">
    <location>
        <begin position="367"/>
        <end position="394"/>
    </location>
</feature>
<feature type="domain" description="C2H2-type" evidence="11">
    <location>
        <begin position="423"/>
        <end position="450"/>
    </location>
</feature>
<keyword evidence="2 10" id="KW-0479">Metal-binding</keyword>
<keyword evidence="4 9" id="KW-0863">Zinc-finger</keyword>
<reference evidence="13" key="1">
    <citation type="submission" date="2021-12" db="EMBL/GenBank/DDBJ databases">
        <authorList>
            <person name="King R."/>
        </authorList>
    </citation>
    <scope>NUCLEOTIDE SEQUENCE</scope>
</reference>
<dbReference type="InterPro" id="IPR012934">
    <property type="entry name" value="Znf_AD"/>
</dbReference>
<gene>
    <name evidence="13" type="ORF">CHILSU_LOCUS7050</name>
</gene>
<feature type="domain" description="C2H2-type" evidence="11">
    <location>
        <begin position="277"/>
        <end position="306"/>
    </location>
</feature>
<feature type="domain" description="C2H2-type" evidence="11">
    <location>
        <begin position="395"/>
        <end position="423"/>
    </location>
</feature>
<keyword evidence="14" id="KW-1185">Reference proteome</keyword>
<dbReference type="SMART" id="SM00868">
    <property type="entry name" value="zf-AD"/>
    <property type="match status" value="1"/>
</dbReference>
<dbReference type="Gene3D" id="3.30.160.60">
    <property type="entry name" value="Classic Zinc Finger"/>
    <property type="match status" value="6"/>
</dbReference>
<organism evidence="13 14">
    <name type="scientific">Chilo suppressalis</name>
    <name type="common">Asiatic rice borer moth</name>
    <dbReference type="NCBI Taxonomy" id="168631"/>
    <lineage>
        <taxon>Eukaryota</taxon>
        <taxon>Metazoa</taxon>
        <taxon>Ecdysozoa</taxon>
        <taxon>Arthropoda</taxon>
        <taxon>Hexapoda</taxon>
        <taxon>Insecta</taxon>
        <taxon>Pterygota</taxon>
        <taxon>Neoptera</taxon>
        <taxon>Endopterygota</taxon>
        <taxon>Lepidoptera</taxon>
        <taxon>Glossata</taxon>
        <taxon>Ditrysia</taxon>
        <taxon>Pyraloidea</taxon>
        <taxon>Crambidae</taxon>
        <taxon>Crambinae</taxon>
        <taxon>Chilo</taxon>
    </lineage>
</organism>
<feature type="domain" description="C2H2-type" evidence="11">
    <location>
        <begin position="170"/>
        <end position="198"/>
    </location>
</feature>
<evidence type="ECO:0000256" key="9">
    <source>
        <dbReference type="PROSITE-ProRule" id="PRU00042"/>
    </source>
</evidence>
<evidence type="ECO:0000256" key="7">
    <source>
        <dbReference type="ARBA" id="ARBA00023163"/>
    </source>
</evidence>
<protein>
    <recommendedName>
        <fullName evidence="15">Protein krueppel</fullName>
    </recommendedName>
</protein>
<dbReference type="SUPFAM" id="SSF57667">
    <property type="entry name" value="beta-beta-alpha zinc fingers"/>
    <property type="match status" value="4"/>
</dbReference>
<feature type="binding site" evidence="10">
    <location>
        <position position="26"/>
    </location>
    <ligand>
        <name>Zn(2+)</name>
        <dbReference type="ChEBI" id="CHEBI:29105"/>
    </ligand>
</feature>
<name>A0ABN8B573_CHISP</name>
<feature type="domain" description="ZAD" evidence="12">
    <location>
        <begin position="21"/>
        <end position="101"/>
    </location>
</feature>
<proteinExistence type="predicted"/>
<keyword evidence="5 10" id="KW-0862">Zinc</keyword>
<evidence type="ECO:0000256" key="6">
    <source>
        <dbReference type="ARBA" id="ARBA00023015"/>
    </source>
</evidence>
<evidence type="ECO:0000256" key="5">
    <source>
        <dbReference type="ARBA" id="ARBA00022833"/>
    </source>
</evidence>
<keyword evidence="7" id="KW-0804">Transcription</keyword>
<feature type="domain" description="C2H2-type" evidence="11">
    <location>
        <begin position="339"/>
        <end position="366"/>
    </location>
</feature>
<keyword evidence="8" id="KW-0539">Nucleus</keyword>
<dbReference type="PROSITE" id="PS00028">
    <property type="entry name" value="ZINC_FINGER_C2H2_1"/>
    <property type="match status" value="6"/>
</dbReference>
<evidence type="ECO:0000256" key="2">
    <source>
        <dbReference type="ARBA" id="ARBA00022723"/>
    </source>
</evidence>
<evidence type="ECO:0000256" key="10">
    <source>
        <dbReference type="PROSITE-ProRule" id="PRU01263"/>
    </source>
</evidence>
<accession>A0ABN8B573</accession>
<evidence type="ECO:0000256" key="1">
    <source>
        <dbReference type="ARBA" id="ARBA00004123"/>
    </source>
</evidence>
<dbReference type="EMBL" id="OU963918">
    <property type="protein sequence ID" value="CAH0403763.1"/>
    <property type="molecule type" value="Genomic_DNA"/>
</dbReference>
<evidence type="ECO:0000256" key="3">
    <source>
        <dbReference type="ARBA" id="ARBA00022737"/>
    </source>
</evidence>
<dbReference type="PANTHER" id="PTHR47772">
    <property type="entry name" value="ZINC FINGER PROTEIN 200"/>
    <property type="match status" value="1"/>
</dbReference>
<keyword evidence="3" id="KW-0677">Repeat</keyword>
<keyword evidence="6" id="KW-0805">Transcription regulation</keyword>
<evidence type="ECO:0000256" key="8">
    <source>
        <dbReference type="ARBA" id="ARBA00023242"/>
    </source>
</evidence>
<dbReference type="SMART" id="SM00355">
    <property type="entry name" value="ZnF_C2H2"/>
    <property type="match status" value="10"/>
</dbReference>